<dbReference type="HAMAP" id="MF_01201">
    <property type="entry name" value="Ala_racemase"/>
    <property type="match status" value="1"/>
</dbReference>
<dbReference type="STRING" id="1802421.A2318_02035"/>
<dbReference type="EMBL" id="MGFD01000032">
    <property type="protein sequence ID" value="OGL98013.1"/>
    <property type="molecule type" value="Genomic_DNA"/>
</dbReference>
<comment type="similarity">
    <text evidence="4">Belongs to the alanine racemase family.</text>
</comment>
<dbReference type="GO" id="GO:0030170">
    <property type="term" value="F:pyridoxal phosphate binding"/>
    <property type="evidence" value="ECO:0007669"/>
    <property type="project" value="UniProtKB-UniRule"/>
</dbReference>
<comment type="function">
    <text evidence="4">Catalyzes the interconversion of L-alanine and D-alanine. May also act on other amino acids.</text>
</comment>
<evidence type="ECO:0000256" key="4">
    <source>
        <dbReference type="HAMAP-Rule" id="MF_01201"/>
    </source>
</evidence>
<dbReference type="PRINTS" id="PR00992">
    <property type="entry name" value="ALARACEMASE"/>
</dbReference>
<feature type="binding site" evidence="4 6">
    <location>
        <position position="320"/>
    </location>
    <ligand>
        <name>substrate</name>
    </ligand>
</feature>
<dbReference type="PROSITE" id="PS00395">
    <property type="entry name" value="ALANINE_RACEMASE"/>
    <property type="match status" value="1"/>
</dbReference>
<dbReference type="InterPro" id="IPR011079">
    <property type="entry name" value="Ala_racemase_C"/>
</dbReference>
<dbReference type="InterPro" id="IPR000821">
    <property type="entry name" value="Ala_racemase"/>
</dbReference>
<feature type="binding site" evidence="4 6">
    <location>
        <position position="135"/>
    </location>
    <ligand>
        <name>substrate</name>
    </ligand>
</feature>
<comment type="caution">
    <text evidence="8">The sequence shown here is derived from an EMBL/GenBank/DDBJ whole genome shotgun (WGS) entry which is preliminary data.</text>
</comment>
<accession>A0A1F7W5C8</accession>
<evidence type="ECO:0000313" key="8">
    <source>
        <dbReference type="EMBL" id="OGL98013.1"/>
    </source>
</evidence>
<dbReference type="SMART" id="SM01005">
    <property type="entry name" value="Ala_racemase_C"/>
    <property type="match status" value="1"/>
</dbReference>
<dbReference type="FunFam" id="3.20.20.10:FF:000002">
    <property type="entry name" value="Alanine racemase"/>
    <property type="match status" value="1"/>
</dbReference>
<name>A0A1F7W5C8_9BACT</name>
<comment type="pathway">
    <text evidence="4">Amino-acid biosynthesis; D-alanine biosynthesis; D-alanine from L-alanine: step 1/1.</text>
</comment>
<feature type="active site" description="Proton acceptor; specific for L-alanine" evidence="4">
    <location>
        <position position="272"/>
    </location>
</feature>
<gene>
    <name evidence="8" type="ORF">A2318_02035</name>
</gene>
<comment type="cofactor">
    <cofactor evidence="1 4 5">
        <name>pyridoxal 5'-phosphate</name>
        <dbReference type="ChEBI" id="CHEBI:597326"/>
    </cofactor>
</comment>
<dbReference type="InterPro" id="IPR020622">
    <property type="entry name" value="Ala_racemase_pyridoxalP-BS"/>
</dbReference>
<feature type="modified residue" description="N6-(pyridoxal phosphate)lysine" evidence="4 5">
    <location>
        <position position="37"/>
    </location>
</feature>
<dbReference type="InterPro" id="IPR009006">
    <property type="entry name" value="Ala_racemase/Decarboxylase_C"/>
</dbReference>
<feature type="active site" description="Proton acceptor; specific for D-alanine" evidence="4">
    <location>
        <position position="37"/>
    </location>
</feature>
<sequence>MCMHRTWVEIKELALSSNIQTLRSLIGNGAVFCAVVKANAYGHGLKEVARIARRNGVDAFAVDCIEDALILRDLFPTSLIIVLGYTMSERFHEAIREQIDLTLYDLEGLREAEAAASKSALPARVHLKIETGTSRQGVSMDDLPDLLNLFRESKYLQLIGVSTHFANIEDTTNTEYATLQYHRFTEALELVRTFELEPEYIHCACSAAILLYPQTYGTLVRAGIAMYGIWSSAMVEETMHKQSISCELQPVLSWKTRIAQVKSIPGGTPIGYGLTEIVQKRSRIAVLPVGYWDGYDRRLSSRGEVLIAGYRCKVMGRVNMNMIMVDVSSVPNVQKNQEVILIGKDARNMITADAMAQKISTIPYEVLARINASIPRIVV</sequence>
<evidence type="ECO:0000256" key="6">
    <source>
        <dbReference type="PIRSR" id="PIRSR600821-52"/>
    </source>
</evidence>
<evidence type="ECO:0000256" key="1">
    <source>
        <dbReference type="ARBA" id="ARBA00001933"/>
    </source>
</evidence>
<dbReference type="InterPro" id="IPR001608">
    <property type="entry name" value="Ala_racemase_N"/>
</dbReference>
<evidence type="ECO:0000256" key="2">
    <source>
        <dbReference type="ARBA" id="ARBA00022898"/>
    </source>
</evidence>
<feature type="domain" description="Alanine racemase C-terminal" evidence="7">
    <location>
        <begin position="251"/>
        <end position="379"/>
    </location>
</feature>
<comment type="catalytic activity">
    <reaction evidence="4">
        <text>L-alanine = D-alanine</text>
        <dbReference type="Rhea" id="RHEA:20249"/>
        <dbReference type="ChEBI" id="CHEBI:57416"/>
        <dbReference type="ChEBI" id="CHEBI:57972"/>
        <dbReference type="EC" id="5.1.1.1"/>
    </reaction>
</comment>
<dbReference type="UniPathway" id="UPA00042">
    <property type="reaction ID" value="UER00497"/>
</dbReference>
<dbReference type="Gene3D" id="2.40.37.10">
    <property type="entry name" value="Lyase, Ornithine Decarboxylase, Chain A, domain 1"/>
    <property type="match status" value="1"/>
</dbReference>
<dbReference type="EC" id="5.1.1.1" evidence="4"/>
<evidence type="ECO:0000256" key="3">
    <source>
        <dbReference type="ARBA" id="ARBA00023235"/>
    </source>
</evidence>
<dbReference type="GO" id="GO:0008784">
    <property type="term" value="F:alanine racemase activity"/>
    <property type="evidence" value="ECO:0007669"/>
    <property type="project" value="UniProtKB-UniRule"/>
</dbReference>
<evidence type="ECO:0000259" key="7">
    <source>
        <dbReference type="SMART" id="SM01005"/>
    </source>
</evidence>
<dbReference type="PANTHER" id="PTHR30511">
    <property type="entry name" value="ALANINE RACEMASE"/>
    <property type="match status" value="1"/>
</dbReference>
<evidence type="ECO:0000313" key="9">
    <source>
        <dbReference type="Proteomes" id="UP000177331"/>
    </source>
</evidence>
<dbReference type="Pfam" id="PF01168">
    <property type="entry name" value="Ala_racemase_N"/>
    <property type="match status" value="1"/>
</dbReference>
<dbReference type="NCBIfam" id="TIGR00492">
    <property type="entry name" value="alr"/>
    <property type="match status" value="1"/>
</dbReference>
<dbReference type="Pfam" id="PF00842">
    <property type="entry name" value="Ala_racemase_C"/>
    <property type="match status" value="1"/>
</dbReference>
<proteinExistence type="inferred from homology"/>
<dbReference type="SUPFAM" id="SSF51419">
    <property type="entry name" value="PLP-binding barrel"/>
    <property type="match status" value="1"/>
</dbReference>
<keyword evidence="3 4" id="KW-0413">Isomerase</keyword>
<protein>
    <recommendedName>
        <fullName evidence="4">Alanine racemase</fullName>
        <ecNumber evidence="4">5.1.1.1</ecNumber>
    </recommendedName>
</protein>
<dbReference type="InterPro" id="IPR029066">
    <property type="entry name" value="PLP-binding_barrel"/>
</dbReference>
<dbReference type="AlphaFoldDB" id="A0A1F7W5C8"/>
<reference evidence="8 9" key="1">
    <citation type="journal article" date="2016" name="Nat. Commun.">
        <title>Thousands of microbial genomes shed light on interconnected biogeochemical processes in an aquifer system.</title>
        <authorList>
            <person name="Anantharaman K."/>
            <person name="Brown C.T."/>
            <person name="Hug L.A."/>
            <person name="Sharon I."/>
            <person name="Castelle C.J."/>
            <person name="Probst A.J."/>
            <person name="Thomas B.C."/>
            <person name="Singh A."/>
            <person name="Wilkins M.J."/>
            <person name="Karaoz U."/>
            <person name="Brodie E.L."/>
            <person name="Williams K.H."/>
            <person name="Hubbard S.S."/>
            <person name="Banfield J.F."/>
        </authorList>
    </citation>
    <scope>NUCLEOTIDE SEQUENCE [LARGE SCALE GENOMIC DNA]</scope>
</reference>
<dbReference type="Proteomes" id="UP000177331">
    <property type="component" value="Unassembled WGS sequence"/>
</dbReference>
<organism evidence="8 9">
    <name type="scientific">Candidatus Uhrbacteria bacterium RIFOXYB2_FULL_45_11</name>
    <dbReference type="NCBI Taxonomy" id="1802421"/>
    <lineage>
        <taxon>Bacteria</taxon>
        <taxon>Candidatus Uhriibacteriota</taxon>
    </lineage>
</organism>
<dbReference type="GO" id="GO:0005829">
    <property type="term" value="C:cytosol"/>
    <property type="evidence" value="ECO:0007669"/>
    <property type="project" value="TreeGrafter"/>
</dbReference>
<dbReference type="PANTHER" id="PTHR30511:SF0">
    <property type="entry name" value="ALANINE RACEMASE, CATABOLIC-RELATED"/>
    <property type="match status" value="1"/>
</dbReference>
<dbReference type="Gene3D" id="3.20.20.10">
    <property type="entry name" value="Alanine racemase"/>
    <property type="match status" value="1"/>
</dbReference>
<dbReference type="GO" id="GO:0030632">
    <property type="term" value="P:D-alanine biosynthetic process"/>
    <property type="evidence" value="ECO:0007669"/>
    <property type="project" value="UniProtKB-UniRule"/>
</dbReference>
<evidence type="ECO:0000256" key="5">
    <source>
        <dbReference type="PIRSR" id="PIRSR600821-50"/>
    </source>
</evidence>
<keyword evidence="2 4" id="KW-0663">Pyridoxal phosphate</keyword>
<dbReference type="SUPFAM" id="SSF50621">
    <property type="entry name" value="Alanine racemase C-terminal domain-like"/>
    <property type="match status" value="1"/>
</dbReference>
<dbReference type="CDD" id="cd00430">
    <property type="entry name" value="PLPDE_III_AR"/>
    <property type="match status" value="1"/>
</dbReference>